<dbReference type="Proteomes" id="UP000799753">
    <property type="component" value="Unassembled WGS sequence"/>
</dbReference>
<sequence length="234" mass="26976">MVVTNSPSKKRASSSSAPPGKKPKKDPTAIQAEDRLKQPKQKGKEAKNDPTAIQAEDRLKQRKQKGKEAKNEPTAIQAEDRREQPKQKEKDAVDAKRQRQEASAVKKEKRQAEVTARKAVKRAEDAAKAEKKLWKQAWDDYWQQNDVLGEKFSAEPEKSINQTDAGTIYRLTPRELGCLPHFPDYNRLYKNTRKLFDEEEVKRLAFRKYAMLVGITGRDEEIMLSRGQELWEEE</sequence>
<organism evidence="2 3">
    <name type="scientific">Massarina eburnea CBS 473.64</name>
    <dbReference type="NCBI Taxonomy" id="1395130"/>
    <lineage>
        <taxon>Eukaryota</taxon>
        <taxon>Fungi</taxon>
        <taxon>Dikarya</taxon>
        <taxon>Ascomycota</taxon>
        <taxon>Pezizomycotina</taxon>
        <taxon>Dothideomycetes</taxon>
        <taxon>Pleosporomycetidae</taxon>
        <taxon>Pleosporales</taxon>
        <taxon>Massarineae</taxon>
        <taxon>Massarinaceae</taxon>
        <taxon>Massarina</taxon>
    </lineage>
</organism>
<dbReference type="EMBL" id="MU006780">
    <property type="protein sequence ID" value="KAF2643254.1"/>
    <property type="molecule type" value="Genomic_DNA"/>
</dbReference>
<evidence type="ECO:0000313" key="3">
    <source>
        <dbReference type="Proteomes" id="UP000799753"/>
    </source>
</evidence>
<reference evidence="2" key="1">
    <citation type="journal article" date="2020" name="Stud. Mycol.">
        <title>101 Dothideomycetes genomes: a test case for predicting lifestyles and emergence of pathogens.</title>
        <authorList>
            <person name="Haridas S."/>
            <person name="Albert R."/>
            <person name="Binder M."/>
            <person name="Bloem J."/>
            <person name="Labutti K."/>
            <person name="Salamov A."/>
            <person name="Andreopoulos B."/>
            <person name="Baker S."/>
            <person name="Barry K."/>
            <person name="Bills G."/>
            <person name="Bluhm B."/>
            <person name="Cannon C."/>
            <person name="Castanera R."/>
            <person name="Culley D."/>
            <person name="Daum C."/>
            <person name="Ezra D."/>
            <person name="Gonzalez J."/>
            <person name="Henrissat B."/>
            <person name="Kuo A."/>
            <person name="Liang C."/>
            <person name="Lipzen A."/>
            <person name="Lutzoni F."/>
            <person name="Magnuson J."/>
            <person name="Mondo S."/>
            <person name="Nolan M."/>
            <person name="Ohm R."/>
            <person name="Pangilinan J."/>
            <person name="Park H.-J."/>
            <person name="Ramirez L."/>
            <person name="Alfaro M."/>
            <person name="Sun H."/>
            <person name="Tritt A."/>
            <person name="Yoshinaga Y."/>
            <person name="Zwiers L.-H."/>
            <person name="Turgeon B."/>
            <person name="Goodwin S."/>
            <person name="Spatafora J."/>
            <person name="Crous P."/>
            <person name="Grigoriev I."/>
        </authorList>
    </citation>
    <scope>NUCLEOTIDE SEQUENCE</scope>
    <source>
        <strain evidence="2">CBS 473.64</strain>
    </source>
</reference>
<feature type="compositionally biased region" description="Basic and acidic residues" evidence="1">
    <location>
        <begin position="78"/>
        <end position="120"/>
    </location>
</feature>
<feature type="compositionally biased region" description="Basic and acidic residues" evidence="1">
    <location>
        <begin position="32"/>
        <end position="48"/>
    </location>
</feature>
<evidence type="ECO:0000313" key="2">
    <source>
        <dbReference type="EMBL" id="KAF2643254.1"/>
    </source>
</evidence>
<accession>A0A6A6SAR3</accession>
<gene>
    <name evidence="2" type="ORF">P280DRAFT_467312</name>
</gene>
<name>A0A6A6SAR3_9PLEO</name>
<proteinExistence type="predicted"/>
<evidence type="ECO:0000256" key="1">
    <source>
        <dbReference type="SAM" id="MobiDB-lite"/>
    </source>
</evidence>
<feature type="region of interest" description="Disordered" evidence="1">
    <location>
        <begin position="1"/>
        <end position="120"/>
    </location>
</feature>
<keyword evidence="3" id="KW-1185">Reference proteome</keyword>
<protein>
    <submittedName>
        <fullName evidence="2">Uncharacterized protein</fullName>
    </submittedName>
</protein>
<dbReference type="AlphaFoldDB" id="A0A6A6SAR3"/>
<dbReference type="OrthoDB" id="3799195at2759"/>